<dbReference type="EMBL" id="KC685834">
    <property type="protein sequence ID" value="AHF70613.1"/>
    <property type="molecule type" value="Genomic_DNA"/>
</dbReference>
<evidence type="ECO:0000256" key="19">
    <source>
        <dbReference type="ARBA" id="ARBA00023004"/>
    </source>
</evidence>
<keyword evidence="14 24" id="KW-0999">Mitochondrion inner membrane</keyword>
<keyword evidence="17 24" id="KW-0249">Electron transport</keyword>
<keyword evidence="20 24" id="KW-0186">Copper</keyword>
<dbReference type="GO" id="GO:0004129">
    <property type="term" value="F:cytochrome-c oxidase activity"/>
    <property type="evidence" value="ECO:0007669"/>
    <property type="project" value="UniProtKB-EC"/>
</dbReference>
<evidence type="ECO:0000256" key="13">
    <source>
        <dbReference type="ARBA" id="ARBA00022723"/>
    </source>
</evidence>
<evidence type="ECO:0000259" key="26">
    <source>
        <dbReference type="PROSITE" id="PS50855"/>
    </source>
</evidence>
<name>B8Y959_PEDHC</name>
<sequence>MMIKIYLLIWYTRWMFSTNHKDIGFLYLCSGVWFGLLGLSLSLMIRLELSSTGLLLSDSHLYNVFVTSHAFVMIFFMVMPVMMGGFANWLVPSMLGSPDMAFPRMNNMSYWLLTPSGILLISSSFVQGGVGTGWTVYPPLSSLEGQPSVSVDLAILSLHLAGVSSILGSVNFISTIFNMWPQYFGLVRLPLFCWSVLVTAFLLLLSLPVLAGAITMLLMDRNFNCSFFDPLGGGDPVLYQHLFWFFGHPEVYILILPGFGLISHMVVDCCGKKEVFGSLGMIYAMSAIGALGFVVWAHHMFTVGLDVDSRAYFTSATMTIAIPTGVKVFSWLGTLFGPKLKSSISLLWSLGFIFLFTIGGLTGIVLSNSSVDVSLHDTYYVVAHFHYVLSMGAVFAIFGAWNHWFSLGTGLKLRKSFMNVHFWLSFVGVNLTFFPQHFLGLAGMPRRYSDYPDVYLSWNKISSMGSLITTLGVVIFLLALMESFSNPQKIVFSDASLQDLPRLMGMPASMHSHFTLTFTSVKH</sequence>
<dbReference type="EMBL" id="KC685845">
    <property type="protein sequence ID" value="AHF70624.1"/>
    <property type="molecule type" value="Genomic_DNA"/>
</dbReference>
<reference evidence="29" key="3">
    <citation type="journal article" date="2014" name="Med. Vet. Entomol.">
        <title>Second-generation sequencing of entire mitochondrial coding-regions (approximately 15.4 kb) holds promise for study of the phylogeny and taxonomy of human body lice and head lice.</title>
        <authorList>
            <person name="Xiong H."/>
            <person name="Campelo D."/>
            <person name="Pollack R.J."/>
            <person name="Raoult D."/>
            <person name="Shao R."/>
            <person name="Alem M."/>
            <person name="Ali J."/>
            <person name="Bilcha K."/>
            <person name="Barker S.C."/>
        </authorList>
    </citation>
    <scope>NUCLEOTIDE SEQUENCE</scope>
</reference>
<evidence type="ECO:0000256" key="7">
    <source>
        <dbReference type="ARBA" id="ARBA00012949"/>
    </source>
</evidence>
<evidence type="ECO:0000313" key="30">
    <source>
        <dbReference type="EnsemblMetazoa" id="PHUM627347-PA"/>
    </source>
</evidence>
<keyword evidence="16" id="KW-1278">Translocase</keyword>
<keyword evidence="19 24" id="KW-0408">Iron</keyword>
<keyword evidence="13 24" id="KW-0479">Metal-binding</keyword>
<keyword evidence="9 24" id="KW-0813">Transport</keyword>
<dbReference type="EMBL" id="FJ499477">
    <property type="protein sequence ID" value="ACL27433.1"/>
    <property type="molecule type" value="Genomic_DNA"/>
</dbReference>
<dbReference type="InterPro" id="IPR033944">
    <property type="entry name" value="Cyt_c_oxase_su1_dom"/>
</dbReference>
<evidence type="ECO:0000256" key="20">
    <source>
        <dbReference type="ARBA" id="ARBA00023008"/>
    </source>
</evidence>
<dbReference type="InParanoid" id="B8Y959"/>
<reference evidence="28" key="2">
    <citation type="journal article" date="2011" name="Gene">
        <title>Chimeric mitochondrial minichromosomes of the human body louse, Pediculus humanus: evidence for homologous and non-homologous recombination.</title>
        <authorList>
            <person name="Shao R."/>
            <person name="Barker S.C."/>
        </authorList>
    </citation>
    <scope>NUCLEOTIDE SEQUENCE</scope>
    <source>
        <strain evidence="28">Orlando</strain>
    </source>
</reference>
<accession>B8Y959</accession>
<proteinExistence type="inferred from homology"/>
<feature type="transmembrane region" description="Helical" evidence="25">
    <location>
        <begin position="275"/>
        <end position="299"/>
    </location>
</feature>
<comment type="catalytic activity">
    <reaction evidence="23">
        <text>4 Fe(II)-[cytochrome c] + O2 + 8 H(+)(in) = 4 Fe(III)-[cytochrome c] + 2 H2O + 4 H(+)(out)</text>
        <dbReference type="Rhea" id="RHEA:11436"/>
        <dbReference type="Rhea" id="RHEA-COMP:10350"/>
        <dbReference type="Rhea" id="RHEA-COMP:14399"/>
        <dbReference type="ChEBI" id="CHEBI:15377"/>
        <dbReference type="ChEBI" id="CHEBI:15378"/>
        <dbReference type="ChEBI" id="CHEBI:15379"/>
        <dbReference type="ChEBI" id="CHEBI:29033"/>
        <dbReference type="ChEBI" id="CHEBI:29034"/>
        <dbReference type="EC" id="7.1.1.9"/>
    </reaction>
    <physiologicalReaction direction="left-to-right" evidence="23">
        <dbReference type="Rhea" id="RHEA:11437"/>
    </physiologicalReaction>
</comment>
<evidence type="ECO:0000256" key="23">
    <source>
        <dbReference type="ARBA" id="ARBA00049512"/>
    </source>
</evidence>
<evidence type="ECO:0000256" key="5">
    <source>
        <dbReference type="ARBA" id="ARBA00009578"/>
    </source>
</evidence>
<feature type="transmembrane region" description="Helical" evidence="25">
    <location>
        <begin position="344"/>
        <end position="366"/>
    </location>
</feature>
<dbReference type="FunCoup" id="B8Y959">
    <property type="interactions" value="84"/>
</dbReference>
<dbReference type="GO" id="GO:0015990">
    <property type="term" value="P:electron transport coupled proton transport"/>
    <property type="evidence" value="ECO:0007669"/>
    <property type="project" value="TreeGrafter"/>
</dbReference>
<keyword evidence="31" id="KW-1185">Reference proteome</keyword>
<comment type="subunit">
    <text evidence="6">Component of the cytochrome c oxidase (complex IV, CIV), a multisubunit enzyme composed of a catalytic core of 3 subunits and several supernumerary subunits. The complex exists as a monomer or a dimer and forms supercomplexes (SCs) in the inner mitochondrial membrane with ubiquinol-cytochrome c oxidoreductase (cytochrome b-c1 complex, complex III, CIII).</text>
</comment>
<evidence type="ECO:0000256" key="10">
    <source>
        <dbReference type="ARBA" id="ARBA00022617"/>
    </source>
</evidence>
<evidence type="ECO:0000256" key="25">
    <source>
        <dbReference type="SAM" id="Phobius"/>
    </source>
</evidence>
<keyword evidence="11 24" id="KW-0679">Respiratory chain</keyword>
<feature type="transmembrane region" description="Helical" evidence="25">
    <location>
        <begin position="23"/>
        <end position="45"/>
    </location>
</feature>
<evidence type="ECO:0000256" key="16">
    <source>
        <dbReference type="ARBA" id="ARBA00022967"/>
    </source>
</evidence>
<dbReference type="Proteomes" id="UP000009046">
    <property type="component" value="Unassembled WGS sequence"/>
</dbReference>
<dbReference type="GO" id="GO:0020037">
    <property type="term" value="F:heme binding"/>
    <property type="evidence" value="ECO:0007669"/>
    <property type="project" value="InterPro"/>
</dbReference>
<dbReference type="CDD" id="cd01663">
    <property type="entry name" value="Cyt_c_Oxidase_I"/>
    <property type="match status" value="1"/>
</dbReference>
<evidence type="ECO:0000256" key="9">
    <source>
        <dbReference type="ARBA" id="ARBA00022448"/>
    </source>
</evidence>
<feature type="transmembrane region" description="Helical" evidence="25">
    <location>
        <begin position="238"/>
        <end position="263"/>
    </location>
</feature>
<evidence type="ECO:0000256" key="1">
    <source>
        <dbReference type="ARBA" id="ARBA00001935"/>
    </source>
</evidence>
<comment type="pathway">
    <text evidence="4 24">Energy metabolism; oxidative phosphorylation.</text>
</comment>
<evidence type="ECO:0000313" key="31">
    <source>
        <dbReference type="Proteomes" id="UP000009046"/>
    </source>
</evidence>
<dbReference type="InterPro" id="IPR023616">
    <property type="entry name" value="Cyt_c_oxase-like_su1_dom"/>
</dbReference>
<evidence type="ECO:0000256" key="3">
    <source>
        <dbReference type="ARBA" id="ARBA00004448"/>
    </source>
</evidence>
<dbReference type="GO" id="GO:0045277">
    <property type="term" value="C:respiratory chain complex IV"/>
    <property type="evidence" value="ECO:0007669"/>
    <property type="project" value="InterPro"/>
</dbReference>
<keyword evidence="10 24" id="KW-0349">Heme</keyword>
<evidence type="ECO:0000313" key="29">
    <source>
        <dbReference type="EMBL" id="AHF70611.1"/>
    </source>
</evidence>
<comment type="cofactor">
    <cofactor evidence="1">
        <name>Cu cation</name>
        <dbReference type="ChEBI" id="CHEBI:23378"/>
    </cofactor>
</comment>
<dbReference type="PANTHER" id="PTHR10422">
    <property type="entry name" value="CYTOCHROME C OXIDASE SUBUNIT 1"/>
    <property type="match status" value="1"/>
</dbReference>
<keyword evidence="22 24" id="KW-0472">Membrane</keyword>
<dbReference type="EnsemblMetazoa" id="PHUM627347-RA">
    <property type="protein sequence ID" value="PHUM627347-PA"/>
    <property type="gene ID" value="PHUM627347"/>
</dbReference>
<evidence type="ECO:0000256" key="11">
    <source>
        <dbReference type="ARBA" id="ARBA00022660"/>
    </source>
</evidence>
<feature type="transmembrane region" description="Helical" evidence="25">
    <location>
        <begin position="311"/>
        <end position="332"/>
    </location>
</feature>
<dbReference type="PROSITE" id="PS00077">
    <property type="entry name" value="COX1_CUB"/>
    <property type="match status" value="1"/>
</dbReference>
<evidence type="ECO:0000313" key="28">
    <source>
        <dbReference type="EMBL" id="ACN91124.1"/>
    </source>
</evidence>
<keyword evidence="18 25" id="KW-1133">Transmembrane helix</keyword>
<dbReference type="Pfam" id="PF00115">
    <property type="entry name" value="COX1"/>
    <property type="match status" value="1"/>
</dbReference>
<keyword evidence="12 24" id="KW-0812">Transmembrane</keyword>
<evidence type="ECO:0000256" key="4">
    <source>
        <dbReference type="ARBA" id="ARBA00004673"/>
    </source>
</evidence>
<evidence type="ECO:0000256" key="6">
    <source>
        <dbReference type="ARBA" id="ARBA00011164"/>
    </source>
</evidence>
<feature type="transmembrane region" description="Helical" evidence="25">
    <location>
        <begin position="422"/>
        <end position="441"/>
    </location>
</feature>
<feature type="transmembrane region" description="Helical" evidence="25">
    <location>
        <begin position="461"/>
        <end position="480"/>
    </location>
</feature>
<dbReference type="EC" id="7.1.1.9" evidence="7 24"/>
<dbReference type="EMBL" id="KC685848">
    <property type="protein sequence ID" value="AHF70627.1"/>
    <property type="molecule type" value="Genomic_DNA"/>
</dbReference>
<keyword evidence="15" id="KW-0460">Magnesium</keyword>
<dbReference type="EMBL" id="FJ821011">
    <property type="protein sequence ID" value="ACN91124.1"/>
    <property type="molecule type" value="Genomic_DNA"/>
</dbReference>
<protein>
    <recommendedName>
        <fullName evidence="8 24">Cytochrome c oxidase subunit 1</fullName>
        <ecNumber evidence="7 24">7.1.1.9</ecNumber>
    </recommendedName>
</protein>
<geneLocation type="mitochondrion" evidence="27"/>
<evidence type="ECO:0000256" key="8">
    <source>
        <dbReference type="ARBA" id="ARBA00015947"/>
    </source>
</evidence>
<evidence type="ECO:0000313" key="27">
    <source>
        <dbReference type="EMBL" id="ACL27433.1"/>
    </source>
</evidence>
<evidence type="ECO:0000256" key="21">
    <source>
        <dbReference type="ARBA" id="ARBA00023128"/>
    </source>
</evidence>
<evidence type="ECO:0000256" key="17">
    <source>
        <dbReference type="ARBA" id="ARBA00022982"/>
    </source>
</evidence>
<dbReference type="HOGENOM" id="CLU_011899_7_3_1"/>
<reference evidence="27" key="1">
    <citation type="journal article" date="2009" name="Genome Res.">
        <title>The single mitochondrial chromosome typical of animals has evolved into 18 minichromosomes in the human body louse, Pediculus humanus.</title>
        <authorList>
            <person name="Shao R."/>
            <person name="Kirkness E.F."/>
            <person name="Barker S.C."/>
        </authorList>
    </citation>
    <scope>NUCLEOTIDE SEQUENCE</scope>
</reference>
<evidence type="ECO:0000256" key="14">
    <source>
        <dbReference type="ARBA" id="ARBA00022792"/>
    </source>
</evidence>
<dbReference type="UniPathway" id="UPA00705"/>
<dbReference type="VEuPathDB" id="VectorBase:PHUM627347"/>
<dbReference type="PROSITE" id="PS50855">
    <property type="entry name" value="COX1"/>
    <property type="match status" value="1"/>
</dbReference>
<evidence type="ECO:0000256" key="24">
    <source>
        <dbReference type="RuleBase" id="RU000369"/>
    </source>
</evidence>
<dbReference type="SUPFAM" id="SSF81442">
    <property type="entry name" value="Cytochrome c oxidase subunit I-like"/>
    <property type="match status" value="1"/>
</dbReference>
<dbReference type="EMBL" id="KC685844">
    <property type="protein sequence ID" value="AHF70623.1"/>
    <property type="molecule type" value="Genomic_DNA"/>
</dbReference>
<evidence type="ECO:0000256" key="2">
    <source>
        <dbReference type="ARBA" id="ARBA00001971"/>
    </source>
</evidence>
<feature type="transmembrane region" description="Helical" evidence="25">
    <location>
        <begin position="110"/>
        <end position="134"/>
    </location>
</feature>
<dbReference type="InterPro" id="IPR023615">
    <property type="entry name" value="Cyt_c_Oxase_su1_BS"/>
</dbReference>
<evidence type="ECO:0000256" key="12">
    <source>
        <dbReference type="ARBA" id="ARBA00022692"/>
    </source>
</evidence>
<comment type="subcellular location">
    <subcellularLocation>
        <location evidence="3 24">Mitochondrion inner membrane</location>
        <topology evidence="3 24">Multi-pass membrane protein</topology>
    </subcellularLocation>
</comment>
<organism evidence="27">
    <name type="scientific">Pediculus humanus subsp. corporis</name>
    <name type="common">Body louse</name>
    <dbReference type="NCBI Taxonomy" id="121224"/>
    <lineage>
        <taxon>Eukaryota</taxon>
        <taxon>Metazoa</taxon>
        <taxon>Ecdysozoa</taxon>
        <taxon>Arthropoda</taxon>
        <taxon>Hexapoda</taxon>
        <taxon>Insecta</taxon>
        <taxon>Pterygota</taxon>
        <taxon>Neoptera</taxon>
        <taxon>Paraneoptera</taxon>
        <taxon>Psocodea</taxon>
        <taxon>Troctomorpha</taxon>
        <taxon>Phthiraptera</taxon>
        <taxon>Anoplura</taxon>
        <taxon>Pediculidae</taxon>
        <taxon>Pediculus</taxon>
    </lineage>
</organism>
<gene>
    <name evidence="27" type="primary">COX1</name>
    <name evidence="28" type="synonym">cox1</name>
</gene>
<comment type="cofactor">
    <cofactor evidence="2">
        <name>heme</name>
        <dbReference type="ChEBI" id="CHEBI:30413"/>
    </cofactor>
</comment>
<feature type="transmembrane region" description="Helical" evidence="25">
    <location>
        <begin position="154"/>
        <end position="179"/>
    </location>
</feature>
<dbReference type="Gene3D" id="1.20.210.10">
    <property type="entry name" value="Cytochrome c oxidase-like, subunit I domain"/>
    <property type="match status" value="1"/>
</dbReference>
<dbReference type="GO" id="GO:0005743">
    <property type="term" value="C:mitochondrial inner membrane"/>
    <property type="evidence" value="ECO:0007669"/>
    <property type="project" value="UniProtKB-SubCell"/>
</dbReference>
<dbReference type="InterPro" id="IPR000883">
    <property type="entry name" value="Cyt_C_Oxase_1"/>
</dbReference>
<dbReference type="AlphaFoldDB" id="B8Y959"/>
<comment type="similarity">
    <text evidence="5 24">Belongs to the heme-copper respiratory oxidase family.</text>
</comment>
<evidence type="ECO:0000256" key="22">
    <source>
        <dbReference type="ARBA" id="ARBA00023136"/>
    </source>
</evidence>
<feature type="domain" description="Cytochrome oxidase subunit I profile" evidence="26">
    <location>
        <begin position="4"/>
        <end position="523"/>
    </location>
</feature>
<evidence type="ECO:0000256" key="15">
    <source>
        <dbReference type="ARBA" id="ARBA00022842"/>
    </source>
</evidence>
<dbReference type="GO" id="GO:0046872">
    <property type="term" value="F:metal ion binding"/>
    <property type="evidence" value="ECO:0007669"/>
    <property type="project" value="UniProtKB-KW"/>
</dbReference>
<feature type="transmembrane region" description="Helical" evidence="25">
    <location>
        <begin position="191"/>
        <end position="218"/>
    </location>
</feature>
<dbReference type="InterPro" id="IPR036927">
    <property type="entry name" value="Cyt_c_oxase-like_su1_sf"/>
</dbReference>
<dbReference type="FunFam" id="1.20.210.10:FF:000001">
    <property type="entry name" value="Cytochrome c oxidase subunit 1"/>
    <property type="match status" value="1"/>
</dbReference>
<keyword evidence="21 24" id="KW-0496">Mitochondrion</keyword>
<comment type="function">
    <text evidence="24">Component of the cytochrome c oxidase, the last enzyme in the mitochondrial electron transport chain which drives oxidative phosphorylation. The respiratory chain contains 3 multisubunit complexes succinate dehydrogenase (complex II, CII), ubiquinol-cytochrome c oxidoreductase (cytochrome b-c1 complex, complex III, CIII) and cytochrome c oxidase (complex IV, CIV), that cooperate to transfer electrons derived from NADH and succinate to molecular oxygen, creating an electrochemical gradient over the inner membrane that drives transmembrane transport and the ATP synthase. Cytochrome c oxidase is the component of the respiratory chain that catalyzes the reduction of oxygen to water. Electrons originating from reduced cytochrome c in the intermembrane space (IMS) are transferred via the dinuclear copper A center (CU(A)) of subunit 2 and heme A of subunit 1 to the active site in subunit 1, a binuclear center (BNC) formed by heme A3 and copper B (CU(B)). The BNC reduces molecular oxygen to 2 water molecules using 4 electrons from cytochrome c in the IMS and 4 protons from the mitochondrial matrix.</text>
</comment>
<dbReference type="EMBL" id="KC685832">
    <property type="protein sequence ID" value="AHF70611.1"/>
    <property type="molecule type" value="Genomic_DNA"/>
</dbReference>
<reference evidence="30" key="4">
    <citation type="submission" date="2021-02" db="UniProtKB">
        <authorList>
            <consortium name="EnsemblMetazoa"/>
        </authorList>
    </citation>
    <scope>IDENTIFICATION</scope>
    <source>
        <strain evidence="30">USDA</strain>
    </source>
</reference>
<evidence type="ECO:0000256" key="18">
    <source>
        <dbReference type="ARBA" id="ARBA00022989"/>
    </source>
</evidence>
<dbReference type="PANTHER" id="PTHR10422:SF18">
    <property type="entry name" value="CYTOCHROME C OXIDASE SUBUNIT 1"/>
    <property type="match status" value="1"/>
</dbReference>
<feature type="transmembrane region" description="Helical" evidence="25">
    <location>
        <begin position="378"/>
        <end position="401"/>
    </location>
</feature>
<feature type="transmembrane region" description="Helical" evidence="25">
    <location>
        <begin position="65"/>
        <end position="90"/>
    </location>
</feature>
<dbReference type="PRINTS" id="PR01165">
    <property type="entry name" value="CYCOXIDASEI"/>
</dbReference>
<dbReference type="GO" id="GO:0006123">
    <property type="term" value="P:mitochondrial electron transport, cytochrome c to oxygen"/>
    <property type="evidence" value="ECO:0007669"/>
    <property type="project" value="TreeGrafter"/>
</dbReference>